<dbReference type="InterPro" id="IPR036812">
    <property type="entry name" value="NAD(P)_OxRdtase_dom_sf"/>
</dbReference>
<evidence type="ECO:0000256" key="1">
    <source>
        <dbReference type="ARBA" id="ARBA00023002"/>
    </source>
</evidence>
<dbReference type="EMBL" id="LAZR01001145">
    <property type="protein sequence ID" value="KKN49896.1"/>
    <property type="molecule type" value="Genomic_DNA"/>
</dbReference>
<organism evidence="3">
    <name type="scientific">marine sediment metagenome</name>
    <dbReference type="NCBI Taxonomy" id="412755"/>
    <lineage>
        <taxon>unclassified sequences</taxon>
        <taxon>metagenomes</taxon>
        <taxon>ecological metagenomes</taxon>
    </lineage>
</organism>
<evidence type="ECO:0000313" key="3">
    <source>
        <dbReference type="EMBL" id="KKN49896.1"/>
    </source>
</evidence>
<sequence>MFDRLVIGTANWAKEYNGSKLERAEIKDILDYCTCTGITMLDTADEYNSEEIIGELANSSFDIVTKGNGSIERQLNRLQRNAIYGYLWRTSGLFGRSHLIPEAEKTGISLYEPPPEGTKWGMKPQILQVPYSLMDRRFETLIRYWQCTGIEIHVRSIYLRGRCLQDAHNHDCLQFVLANRFIDKIVIGVDSLEQLKDNVDFIHFWNLRQCDNEFIIDPRKWKEEE</sequence>
<evidence type="ECO:0000259" key="2">
    <source>
        <dbReference type="Pfam" id="PF00248"/>
    </source>
</evidence>
<dbReference type="InterPro" id="IPR023210">
    <property type="entry name" value="NADP_OxRdtase_dom"/>
</dbReference>
<dbReference type="AlphaFoldDB" id="A0A0F9TLG2"/>
<dbReference type="GO" id="GO:0016491">
    <property type="term" value="F:oxidoreductase activity"/>
    <property type="evidence" value="ECO:0007669"/>
    <property type="project" value="UniProtKB-KW"/>
</dbReference>
<dbReference type="Pfam" id="PF00248">
    <property type="entry name" value="Aldo_ket_red"/>
    <property type="match status" value="1"/>
</dbReference>
<proteinExistence type="predicted"/>
<reference evidence="3" key="1">
    <citation type="journal article" date="2015" name="Nature">
        <title>Complex archaea that bridge the gap between prokaryotes and eukaryotes.</title>
        <authorList>
            <person name="Spang A."/>
            <person name="Saw J.H."/>
            <person name="Jorgensen S.L."/>
            <person name="Zaremba-Niedzwiedzka K."/>
            <person name="Martijn J."/>
            <person name="Lind A.E."/>
            <person name="van Eijk R."/>
            <person name="Schleper C."/>
            <person name="Guy L."/>
            <person name="Ettema T.J."/>
        </authorList>
    </citation>
    <scope>NUCLEOTIDE SEQUENCE</scope>
</reference>
<accession>A0A0F9TLG2</accession>
<name>A0A0F9TLG2_9ZZZZ</name>
<dbReference type="PANTHER" id="PTHR43364:SF4">
    <property type="entry name" value="NAD(P)-LINKED OXIDOREDUCTASE SUPERFAMILY PROTEIN"/>
    <property type="match status" value="1"/>
</dbReference>
<comment type="caution">
    <text evidence="3">The sequence shown here is derived from an EMBL/GenBank/DDBJ whole genome shotgun (WGS) entry which is preliminary data.</text>
</comment>
<feature type="domain" description="NADP-dependent oxidoreductase" evidence="2">
    <location>
        <begin position="4"/>
        <end position="67"/>
    </location>
</feature>
<dbReference type="InterPro" id="IPR050523">
    <property type="entry name" value="AKR_Detox_Biosynth"/>
</dbReference>
<dbReference type="SUPFAM" id="SSF51430">
    <property type="entry name" value="NAD(P)-linked oxidoreductase"/>
    <property type="match status" value="1"/>
</dbReference>
<dbReference type="PANTHER" id="PTHR43364">
    <property type="entry name" value="NADH-SPECIFIC METHYLGLYOXAL REDUCTASE-RELATED"/>
    <property type="match status" value="1"/>
</dbReference>
<gene>
    <name evidence="3" type="ORF">LCGC14_0638220</name>
</gene>
<dbReference type="Gene3D" id="3.20.20.100">
    <property type="entry name" value="NADP-dependent oxidoreductase domain"/>
    <property type="match status" value="2"/>
</dbReference>
<protein>
    <recommendedName>
        <fullName evidence="2">NADP-dependent oxidoreductase domain-containing protein</fullName>
    </recommendedName>
</protein>
<keyword evidence="1" id="KW-0560">Oxidoreductase</keyword>